<keyword evidence="4" id="KW-1185">Reference proteome</keyword>
<name>A0A1G7FVC9_9BACT</name>
<evidence type="ECO:0000313" key="3">
    <source>
        <dbReference type="EMBL" id="SDE79883.1"/>
    </source>
</evidence>
<reference evidence="3 4" key="1">
    <citation type="submission" date="2016-10" db="EMBL/GenBank/DDBJ databases">
        <authorList>
            <person name="de Groot N.N."/>
        </authorList>
    </citation>
    <scope>NUCLEOTIDE SEQUENCE [LARGE SCALE GENOMIC DNA]</scope>
    <source>
        <strain evidence="3 4">GAS232</strain>
    </source>
</reference>
<feature type="chain" id="PRO_5009241036" evidence="1">
    <location>
        <begin position="20"/>
        <end position="186"/>
    </location>
</feature>
<sequence length="186" mass="20276">MLRSVVFAASLLAATVLSAQSPAAPATLRSILLEQLRSSHNKAEWFTPVNAAVAGMSPEQASWIPRNAAGKVDPENNHSVGMLAAHLVFWNERSLQQLRGEKPAQFSGNNDETFNKFDAKSWADIVSRLDKVMIGFEEWTEHASDADLAKAASTLAHVGTHNAYHTGQILYVRKLQGSWNPANGVK</sequence>
<keyword evidence="1" id="KW-0732">Signal</keyword>
<accession>A0A1G7FVC9</accession>
<dbReference type="InterPro" id="IPR034660">
    <property type="entry name" value="DinB/YfiT-like"/>
</dbReference>
<evidence type="ECO:0000259" key="2">
    <source>
        <dbReference type="Pfam" id="PF12867"/>
    </source>
</evidence>
<dbReference type="RefSeq" id="WP_083346874.1">
    <property type="nucleotide sequence ID" value="NZ_LT629690.1"/>
</dbReference>
<dbReference type="InterPro" id="IPR024775">
    <property type="entry name" value="DinB-like"/>
</dbReference>
<proteinExistence type="predicted"/>
<dbReference type="Proteomes" id="UP000182427">
    <property type="component" value="Chromosome I"/>
</dbReference>
<dbReference type="EMBL" id="LT629690">
    <property type="protein sequence ID" value="SDE79883.1"/>
    <property type="molecule type" value="Genomic_DNA"/>
</dbReference>
<dbReference type="Pfam" id="PF12867">
    <property type="entry name" value="DinB_2"/>
    <property type="match status" value="1"/>
</dbReference>
<evidence type="ECO:0000256" key="1">
    <source>
        <dbReference type="SAM" id="SignalP"/>
    </source>
</evidence>
<feature type="signal peptide" evidence="1">
    <location>
        <begin position="1"/>
        <end position="19"/>
    </location>
</feature>
<organism evidence="3 4">
    <name type="scientific">Terriglobus roseus</name>
    <dbReference type="NCBI Taxonomy" id="392734"/>
    <lineage>
        <taxon>Bacteria</taxon>
        <taxon>Pseudomonadati</taxon>
        <taxon>Acidobacteriota</taxon>
        <taxon>Terriglobia</taxon>
        <taxon>Terriglobales</taxon>
        <taxon>Acidobacteriaceae</taxon>
        <taxon>Terriglobus</taxon>
    </lineage>
</organism>
<evidence type="ECO:0000313" key="4">
    <source>
        <dbReference type="Proteomes" id="UP000182427"/>
    </source>
</evidence>
<feature type="domain" description="DinB-like" evidence="2">
    <location>
        <begin position="50"/>
        <end position="169"/>
    </location>
</feature>
<dbReference type="SUPFAM" id="SSF109854">
    <property type="entry name" value="DinB/YfiT-like putative metalloenzymes"/>
    <property type="match status" value="1"/>
</dbReference>
<protein>
    <submittedName>
        <fullName evidence="3">DinB superfamily protein</fullName>
    </submittedName>
</protein>
<dbReference type="AlphaFoldDB" id="A0A1G7FVC9"/>
<dbReference type="OrthoDB" id="9798830at2"/>
<dbReference type="Gene3D" id="1.20.120.450">
    <property type="entry name" value="dinb family like domain"/>
    <property type="match status" value="1"/>
</dbReference>
<gene>
    <name evidence="3" type="ORF">SAMN05444167_0461</name>
</gene>